<feature type="DNA-binding region" description="Homeobox; TALE-type" evidence="5">
    <location>
        <begin position="244"/>
        <end position="307"/>
    </location>
</feature>
<dbReference type="PROSITE" id="PS51213">
    <property type="entry name" value="ELK"/>
    <property type="match status" value="1"/>
</dbReference>
<name>A0A068V806_COFCA</name>
<dbReference type="InterPro" id="IPR005541">
    <property type="entry name" value="KNOX2"/>
</dbReference>
<dbReference type="Proteomes" id="UP000295252">
    <property type="component" value="Chromosome VI"/>
</dbReference>
<evidence type="ECO:0000256" key="6">
    <source>
        <dbReference type="PROSITE-ProRule" id="PRU00559"/>
    </source>
</evidence>
<evidence type="ECO:0000256" key="3">
    <source>
        <dbReference type="ARBA" id="ARBA00023155"/>
    </source>
</evidence>
<dbReference type="SUPFAM" id="SSF46689">
    <property type="entry name" value="Homeodomain-like"/>
    <property type="match status" value="1"/>
</dbReference>
<dbReference type="OrthoDB" id="10056939at2759"/>
<evidence type="ECO:0000256" key="4">
    <source>
        <dbReference type="ARBA" id="ARBA00023242"/>
    </source>
</evidence>
<feature type="region of interest" description="Disordered" evidence="7">
    <location>
        <begin position="192"/>
        <end position="217"/>
    </location>
</feature>
<dbReference type="EMBL" id="HG739224">
    <property type="protein sequence ID" value="CDP16920.1"/>
    <property type="molecule type" value="Genomic_DNA"/>
</dbReference>
<evidence type="ECO:0000259" key="8">
    <source>
        <dbReference type="PROSITE" id="PS50071"/>
    </source>
</evidence>
<accession>A0A068V806</accession>
<keyword evidence="4 5" id="KW-0539">Nucleus</keyword>
<dbReference type="InterPro" id="IPR008422">
    <property type="entry name" value="KN_HD"/>
</dbReference>
<dbReference type="Pfam" id="PF05920">
    <property type="entry name" value="Homeobox_KN"/>
    <property type="match status" value="1"/>
</dbReference>
<sequence>MEDMYGLPSSNTTSTEGNPSTCQPPIAASLKEDDFEAFGASWSSALFDSSASPDAAGAITCNSIKRSSTTGTGSSSSEEESFSAMKASISSHPLYTKLLEAYIDCQKVGAPPEIAMFLDEILQENQLSINNTGTYCVNDDPELDEFMETYCDVLSKYKLDLEKPYDEASKFLTNMESQLSNLCSNTPRMLDEAARSSNEDGSSGEVEVLQEKSSNGPAEVNNEIKEKLLVKYSGYISSLRHEFCRKKKKGKLPKEARQILLNWWKVHCDWPYPTEADKIALASSTGLDQKQINNWFINQRKRHWKPPENLQYPSLINNNEYGSFFLNVD</sequence>
<dbReference type="InterPro" id="IPR001356">
    <property type="entry name" value="HD"/>
</dbReference>
<comment type="similarity">
    <text evidence="6">Belongs to the TALE/KNOX homeobox family.</text>
</comment>
<dbReference type="PANTHER" id="PTHR11850">
    <property type="entry name" value="HOMEOBOX PROTEIN TRANSCRIPTION FACTORS"/>
    <property type="match status" value="1"/>
</dbReference>
<dbReference type="Gramene" id="CDP16920">
    <property type="protein sequence ID" value="CDP16920"/>
    <property type="gene ID" value="GSCOC_T00005272001"/>
</dbReference>
<dbReference type="SMART" id="SM01188">
    <property type="entry name" value="ELK"/>
    <property type="match status" value="1"/>
</dbReference>
<dbReference type="InterPro" id="IPR005540">
    <property type="entry name" value="KNOX1"/>
</dbReference>
<comment type="subcellular location">
    <subcellularLocation>
        <location evidence="1 5">Nucleus</location>
    </subcellularLocation>
</comment>
<dbReference type="Pfam" id="PF03790">
    <property type="entry name" value="KNOX1"/>
    <property type="match status" value="1"/>
</dbReference>
<keyword evidence="11" id="KW-1185">Reference proteome</keyword>
<dbReference type="SMART" id="SM00389">
    <property type="entry name" value="HOX"/>
    <property type="match status" value="1"/>
</dbReference>
<dbReference type="CDD" id="cd00086">
    <property type="entry name" value="homeodomain"/>
    <property type="match status" value="1"/>
</dbReference>
<evidence type="ECO:0000256" key="2">
    <source>
        <dbReference type="ARBA" id="ARBA00023125"/>
    </source>
</evidence>
<dbReference type="Pfam" id="PF03789">
    <property type="entry name" value="ELK"/>
    <property type="match status" value="1"/>
</dbReference>
<dbReference type="InterPro" id="IPR009057">
    <property type="entry name" value="Homeodomain-like_sf"/>
</dbReference>
<dbReference type="SMART" id="SM01256">
    <property type="entry name" value="KNOX2"/>
    <property type="match status" value="1"/>
</dbReference>
<evidence type="ECO:0000259" key="9">
    <source>
        <dbReference type="PROSITE" id="PS51213"/>
    </source>
</evidence>
<evidence type="ECO:0000313" key="11">
    <source>
        <dbReference type="Proteomes" id="UP000295252"/>
    </source>
</evidence>
<dbReference type="Gene3D" id="1.10.10.60">
    <property type="entry name" value="Homeodomain-like"/>
    <property type="match status" value="1"/>
</dbReference>
<protein>
    <recommendedName>
        <fullName evidence="12">Homeobox domain-containing protein</fullName>
    </recommendedName>
</protein>
<reference evidence="11" key="1">
    <citation type="journal article" date="2014" name="Science">
        <title>The coffee genome provides insight into the convergent evolution of caffeine biosynthesis.</title>
        <authorList>
            <person name="Denoeud F."/>
            <person name="Carretero-Paulet L."/>
            <person name="Dereeper A."/>
            <person name="Droc G."/>
            <person name="Guyot R."/>
            <person name="Pietrella M."/>
            <person name="Zheng C."/>
            <person name="Alberti A."/>
            <person name="Anthony F."/>
            <person name="Aprea G."/>
            <person name="Aury J.M."/>
            <person name="Bento P."/>
            <person name="Bernard M."/>
            <person name="Bocs S."/>
            <person name="Campa C."/>
            <person name="Cenci A."/>
            <person name="Combes M.C."/>
            <person name="Crouzillat D."/>
            <person name="Da Silva C."/>
            <person name="Daddiego L."/>
            <person name="De Bellis F."/>
            <person name="Dussert S."/>
            <person name="Garsmeur O."/>
            <person name="Gayraud T."/>
            <person name="Guignon V."/>
            <person name="Jahn K."/>
            <person name="Jamilloux V."/>
            <person name="Joet T."/>
            <person name="Labadie K."/>
            <person name="Lan T."/>
            <person name="Leclercq J."/>
            <person name="Lepelley M."/>
            <person name="Leroy T."/>
            <person name="Li L.T."/>
            <person name="Librado P."/>
            <person name="Lopez L."/>
            <person name="Munoz A."/>
            <person name="Noel B."/>
            <person name="Pallavicini A."/>
            <person name="Perrotta G."/>
            <person name="Poncet V."/>
            <person name="Pot D."/>
            <person name="Priyono X."/>
            <person name="Rigoreau M."/>
            <person name="Rouard M."/>
            <person name="Rozas J."/>
            <person name="Tranchant-Dubreuil C."/>
            <person name="VanBuren R."/>
            <person name="Zhang Q."/>
            <person name="Andrade A.C."/>
            <person name="Argout X."/>
            <person name="Bertrand B."/>
            <person name="de Kochko A."/>
            <person name="Graziosi G."/>
            <person name="Henry R.J."/>
            <person name="Jayarama X."/>
            <person name="Ming R."/>
            <person name="Nagai C."/>
            <person name="Rounsley S."/>
            <person name="Sankoff D."/>
            <person name="Giuliano G."/>
            <person name="Albert V.A."/>
            <person name="Wincker P."/>
            <person name="Lashermes P."/>
        </authorList>
    </citation>
    <scope>NUCLEOTIDE SEQUENCE [LARGE SCALE GENOMIC DNA]</scope>
    <source>
        <strain evidence="11">cv. DH200-94</strain>
    </source>
</reference>
<dbReference type="SMART" id="SM01255">
    <property type="entry name" value="KNOX1"/>
    <property type="match status" value="1"/>
</dbReference>
<dbReference type="AlphaFoldDB" id="A0A068V806"/>
<feature type="domain" description="Homeobox" evidence="8">
    <location>
        <begin position="243"/>
        <end position="306"/>
    </location>
</feature>
<evidence type="ECO:0008006" key="12">
    <source>
        <dbReference type="Google" id="ProtNLM"/>
    </source>
</evidence>
<dbReference type="InParanoid" id="A0A068V806"/>
<keyword evidence="2 5" id="KW-0238">DNA-binding</keyword>
<gene>
    <name evidence="10" type="ORF">GSCOC_T00005272001</name>
</gene>
<dbReference type="GO" id="GO:0003677">
    <property type="term" value="F:DNA binding"/>
    <property type="evidence" value="ECO:0007669"/>
    <property type="project" value="UniProtKB-UniRule"/>
</dbReference>
<dbReference type="OMA" id="VHSKWPY"/>
<feature type="region of interest" description="Disordered" evidence="7">
    <location>
        <begin position="1"/>
        <end position="26"/>
    </location>
</feature>
<dbReference type="PROSITE" id="PS00027">
    <property type="entry name" value="HOMEOBOX_1"/>
    <property type="match status" value="1"/>
</dbReference>
<dbReference type="Pfam" id="PF03791">
    <property type="entry name" value="KNOX2"/>
    <property type="match status" value="1"/>
</dbReference>
<dbReference type="InterPro" id="IPR050224">
    <property type="entry name" value="TALE_homeobox"/>
</dbReference>
<dbReference type="FunCoup" id="A0A068V806">
    <property type="interactions" value="232"/>
</dbReference>
<feature type="domain" description="ELK" evidence="9">
    <location>
        <begin position="223"/>
        <end position="243"/>
    </location>
</feature>
<organism evidence="10 11">
    <name type="scientific">Coffea canephora</name>
    <name type="common">Robusta coffee</name>
    <dbReference type="NCBI Taxonomy" id="49390"/>
    <lineage>
        <taxon>Eukaryota</taxon>
        <taxon>Viridiplantae</taxon>
        <taxon>Streptophyta</taxon>
        <taxon>Embryophyta</taxon>
        <taxon>Tracheophyta</taxon>
        <taxon>Spermatophyta</taxon>
        <taxon>Magnoliopsida</taxon>
        <taxon>eudicotyledons</taxon>
        <taxon>Gunneridae</taxon>
        <taxon>Pentapetalae</taxon>
        <taxon>asterids</taxon>
        <taxon>lamiids</taxon>
        <taxon>Gentianales</taxon>
        <taxon>Rubiaceae</taxon>
        <taxon>Ixoroideae</taxon>
        <taxon>Gardenieae complex</taxon>
        <taxon>Bertiereae - Coffeeae clade</taxon>
        <taxon>Coffeeae</taxon>
        <taxon>Coffea</taxon>
    </lineage>
</organism>
<feature type="compositionally biased region" description="Polar residues" evidence="7">
    <location>
        <begin position="8"/>
        <end position="23"/>
    </location>
</feature>
<evidence type="ECO:0000313" key="10">
    <source>
        <dbReference type="EMBL" id="CDP16920.1"/>
    </source>
</evidence>
<dbReference type="InterPro" id="IPR005539">
    <property type="entry name" value="ELK_dom"/>
</dbReference>
<evidence type="ECO:0000256" key="5">
    <source>
        <dbReference type="PROSITE-ProRule" id="PRU00108"/>
    </source>
</evidence>
<dbReference type="InterPro" id="IPR017970">
    <property type="entry name" value="Homeobox_CS"/>
</dbReference>
<dbReference type="GO" id="GO:0000981">
    <property type="term" value="F:DNA-binding transcription factor activity, RNA polymerase II-specific"/>
    <property type="evidence" value="ECO:0007669"/>
    <property type="project" value="InterPro"/>
</dbReference>
<evidence type="ECO:0000256" key="7">
    <source>
        <dbReference type="SAM" id="MobiDB-lite"/>
    </source>
</evidence>
<keyword evidence="3 5" id="KW-0371">Homeobox</keyword>
<dbReference type="GO" id="GO:0005634">
    <property type="term" value="C:nucleus"/>
    <property type="evidence" value="ECO:0007669"/>
    <property type="project" value="UniProtKB-SubCell"/>
</dbReference>
<proteinExistence type="inferred from homology"/>
<dbReference type="PhylomeDB" id="A0A068V806"/>
<evidence type="ECO:0000256" key="1">
    <source>
        <dbReference type="ARBA" id="ARBA00004123"/>
    </source>
</evidence>
<dbReference type="PROSITE" id="PS50071">
    <property type="entry name" value="HOMEOBOX_2"/>
    <property type="match status" value="1"/>
</dbReference>